<evidence type="ECO:0000259" key="12">
    <source>
        <dbReference type="SMART" id="SM00477"/>
    </source>
</evidence>
<evidence type="ECO:0000256" key="1">
    <source>
        <dbReference type="ARBA" id="ARBA00001946"/>
    </source>
</evidence>
<evidence type="ECO:0000256" key="4">
    <source>
        <dbReference type="ARBA" id="ARBA00022723"/>
    </source>
</evidence>
<evidence type="ECO:0000256" key="11">
    <source>
        <dbReference type="SAM" id="MobiDB-lite"/>
    </source>
</evidence>
<evidence type="ECO:0000256" key="3">
    <source>
        <dbReference type="ARBA" id="ARBA00022722"/>
    </source>
</evidence>
<dbReference type="Pfam" id="PF01223">
    <property type="entry name" value="Endonuclease_NS"/>
    <property type="match status" value="1"/>
</dbReference>
<gene>
    <name evidence="14" type="ORF">DK427_24100</name>
</gene>
<accession>A0A2U8VYV6</accession>
<comment type="similarity">
    <text evidence="2 10">Belongs to the DNA/RNA non-specific endonuclease family.</text>
</comment>
<dbReference type="GO" id="GO:0016787">
    <property type="term" value="F:hydrolase activity"/>
    <property type="evidence" value="ECO:0007669"/>
    <property type="project" value="UniProtKB-KW"/>
</dbReference>
<dbReference type="InterPro" id="IPR001604">
    <property type="entry name" value="Endo_G_ENPP1-like_dom"/>
</dbReference>
<evidence type="ECO:0000256" key="6">
    <source>
        <dbReference type="ARBA" id="ARBA00022801"/>
    </source>
</evidence>
<dbReference type="EMBL" id="CP029551">
    <property type="protein sequence ID" value="AWN38432.1"/>
    <property type="molecule type" value="Genomic_DNA"/>
</dbReference>
<evidence type="ECO:0000256" key="9">
    <source>
        <dbReference type="PIRSR" id="PIRSR640255-2"/>
    </source>
</evidence>
<dbReference type="SMART" id="SM00477">
    <property type="entry name" value="NUC"/>
    <property type="match status" value="1"/>
</dbReference>
<keyword evidence="7" id="KW-0460">Magnesium</keyword>
<organism evidence="14 15">
    <name type="scientific">Methylobacterium radiodurans</name>
    <dbReference type="NCBI Taxonomy" id="2202828"/>
    <lineage>
        <taxon>Bacteria</taxon>
        <taxon>Pseudomonadati</taxon>
        <taxon>Pseudomonadota</taxon>
        <taxon>Alphaproteobacteria</taxon>
        <taxon>Hyphomicrobiales</taxon>
        <taxon>Methylobacteriaceae</taxon>
        <taxon>Methylobacterium</taxon>
    </lineage>
</organism>
<dbReference type="Proteomes" id="UP000246058">
    <property type="component" value="Chromosome"/>
</dbReference>
<keyword evidence="15" id="KW-1185">Reference proteome</keyword>
<keyword evidence="4 9" id="KW-0479">Metal-binding</keyword>
<feature type="region of interest" description="Disordered" evidence="11">
    <location>
        <begin position="327"/>
        <end position="347"/>
    </location>
</feature>
<keyword evidence="5 10" id="KW-0255">Endonuclease</keyword>
<evidence type="ECO:0000256" key="5">
    <source>
        <dbReference type="ARBA" id="ARBA00022759"/>
    </source>
</evidence>
<dbReference type="PANTHER" id="PTHR13966:SF5">
    <property type="entry name" value="ENDONUCLEASE G, MITOCHONDRIAL"/>
    <property type="match status" value="1"/>
</dbReference>
<evidence type="ECO:0000259" key="13">
    <source>
        <dbReference type="SMART" id="SM00892"/>
    </source>
</evidence>
<dbReference type="GO" id="GO:0046872">
    <property type="term" value="F:metal ion binding"/>
    <property type="evidence" value="ECO:0007669"/>
    <property type="project" value="UniProtKB-KW"/>
</dbReference>
<dbReference type="SMART" id="SM00892">
    <property type="entry name" value="Endonuclease_NS"/>
    <property type="match status" value="1"/>
</dbReference>
<dbReference type="InterPro" id="IPR020821">
    <property type="entry name" value="ENPP1-3/EXOG-like_nuc-like"/>
</dbReference>
<feature type="binding site" evidence="9">
    <location>
        <position position="224"/>
    </location>
    <ligand>
        <name>Mg(2+)</name>
        <dbReference type="ChEBI" id="CHEBI:18420"/>
        <note>catalytic</note>
    </ligand>
</feature>
<reference evidence="14 15" key="1">
    <citation type="submission" date="2018-05" db="EMBL/GenBank/DDBJ databases">
        <title>Complete Genome Sequence of Methylobacterium sp. 17Sr1-43.</title>
        <authorList>
            <person name="Srinivasan S."/>
        </authorList>
    </citation>
    <scope>NUCLEOTIDE SEQUENCE [LARGE SCALE GENOMIC DNA]</scope>
    <source>
        <strain evidence="14 15">17Sr1-43</strain>
    </source>
</reference>
<comment type="cofactor">
    <cofactor evidence="1 10">
        <name>Mg(2+)</name>
        <dbReference type="ChEBI" id="CHEBI:18420"/>
    </cofactor>
</comment>
<dbReference type="PROSITE" id="PS01070">
    <property type="entry name" value="NUCLEASE_NON_SPEC"/>
    <property type="match status" value="1"/>
</dbReference>
<evidence type="ECO:0000313" key="14">
    <source>
        <dbReference type="EMBL" id="AWN38432.1"/>
    </source>
</evidence>
<evidence type="ECO:0000256" key="8">
    <source>
        <dbReference type="PIRSR" id="PIRSR640255-1"/>
    </source>
</evidence>
<dbReference type="InterPro" id="IPR040255">
    <property type="entry name" value="Non-specific_endonuclease"/>
</dbReference>
<dbReference type="InterPro" id="IPR044929">
    <property type="entry name" value="DNA/RNA_non-sp_Endonuclease_sf"/>
</dbReference>
<sequence>MRNHAVLGPPLEPSLAESGIGRTGSCRRQSHIRVRLPRRLPAPDSARRAGPCRPAVPQQPGTPLRLARAPDPAGTAEGADVLLRRAIAVALLLAATPAAAETACPEHFADGRVPALTNPKLAARTLPLCFEAFALLHSGASRTPLYAAERLTRESVTAARAVARDDSFHEEDRLPAVDRSELEDYVHSGFDRGHLAPAGDMPTPTAQGQSFSLANIVPQNRAFNRGLWAGIEESVRRLASERGTLYVVTGVVFTGGSVDALKSRVLVPTQLYKALYDPARGEAGAYLAPNRAGAAWQAVSIAGLNGTAGVDVFPGLPDAVKRQAMPLPEPREFARGDEAERRSPREETWQDWLWREAGRALRKAIRDTLRAIF</sequence>
<dbReference type="KEGG" id="meti:DK427_24100"/>
<dbReference type="GO" id="GO:0004519">
    <property type="term" value="F:endonuclease activity"/>
    <property type="evidence" value="ECO:0007669"/>
    <property type="project" value="UniProtKB-UniRule"/>
</dbReference>
<dbReference type="AlphaFoldDB" id="A0A2U8VYV6"/>
<feature type="region of interest" description="Disordered" evidence="11">
    <location>
        <begin position="1"/>
        <end position="75"/>
    </location>
</feature>
<dbReference type="EC" id="3.1.30.-" evidence="10"/>
<feature type="compositionally biased region" description="Basic and acidic residues" evidence="11">
    <location>
        <begin position="329"/>
        <end position="347"/>
    </location>
</feature>
<name>A0A2U8VYV6_9HYPH</name>
<keyword evidence="3 10" id="KW-0540">Nuclease</keyword>
<dbReference type="PANTHER" id="PTHR13966">
    <property type="entry name" value="ENDONUCLEASE RELATED"/>
    <property type="match status" value="1"/>
</dbReference>
<dbReference type="Gene3D" id="3.40.570.10">
    <property type="entry name" value="Extracellular Endonuclease, subunit A"/>
    <property type="match status" value="1"/>
</dbReference>
<feature type="active site" description="Proton acceptor" evidence="8">
    <location>
        <position position="194"/>
    </location>
</feature>
<feature type="domain" description="DNA/RNA non-specific endonuclease/pyrophosphatase/phosphodiesterase" evidence="13">
    <location>
        <begin position="129"/>
        <end position="319"/>
    </location>
</feature>
<proteinExistence type="inferred from homology"/>
<keyword evidence="6 10" id="KW-0378">Hydrolase</keyword>
<protein>
    <recommendedName>
        <fullName evidence="10">Endonuclease</fullName>
        <ecNumber evidence="10">3.1.30.-</ecNumber>
    </recommendedName>
</protein>
<evidence type="ECO:0000256" key="10">
    <source>
        <dbReference type="RuleBase" id="RU366055"/>
    </source>
</evidence>
<feature type="domain" description="ENPP1-3/EXOG-like endonuclease/phosphodiesterase" evidence="12">
    <location>
        <begin position="130"/>
        <end position="319"/>
    </location>
</feature>
<dbReference type="InterPro" id="IPR044925">
    <property type="entry name" value="His-Me_finger_sf"/>
</dbReference>
<dbReference type="InterPro" id="IPR018524">
    <property type="entry name" value="DNA/RNA_endonuclease_AS"/>
</dbReference>
<dbReference type="OrthoDB" id="9811262at2"/>
<evidence type="ECO:0000313" key="15">
    <source>
        <dbReference type="Proteomes" id="UP000246058"/>
    </source>
</evidence>
<dbReference type="GO" id="GO:0003676">
    <property type="term" value="F:nucleic acid binding"/>
    <property type="evidence" value="ECO:0007669"/>
    <property type="project" value="InterPro"/>
</dbReference>
<evidence type="ECO:0000256" key="2">
    <source>
        <dbReference type="ARBA" id="ARBA00010052"/>
    </source>
</evidence>
<feature type="compositionally biased region" description="Basic residues" evidence="11">
    <location>
        <begin position="28"/>
        <end position="38"/>
    </location>
</feature>
<dbReference type="SUPFAM" id="SSF54060">
    <property type="entry name" value="His-Me finger endonucleases"/>
    <property type="match status" value="1"/>
</dbReference>
<evidence type="ECO:0000256" key="7">
    <source>
        <dbReference type="ARBA" id="ARBA00022842"/>
    </source>
</evidence>